<proteinExistence type="predicted"/>
<evidence type="ECO:0000256" key="1">
    <source>
        <dbReference type="SAM" id="SignalP"/>
    </source>
</evidence>
<dbReference type="Proteomes" id="UP000554482">
    <property type="component" value="Unassembled WGS sequence"/>
</dbReference>
<dbReference type="EMBL" id="JABWDY010039389">
    <property type="protein sequence ID" value="KAF5178942.1"/>
    <property type="molecule type" value="Genomic_DNA"/>
</dbReference>
<reference evidence="2 3" key="1">
    <citation type="submission" date="2020-06" db="EMBL/GenBank/DDBJ databases">
        <title>Transcriptomic and genomic resources for Thalictrum thalictroides and T. hernandezii: Facilitating candidate gene discovery in an emerging model plant lineage.</title>
        <authorList>
            <person name="Arias T."/>
            <person name="Riano-Pachon D.M."/>
            <person name="Di Stilio V.S."/>
        </authorList>
    </citation>
    <scope>NUCLEOTIDE SEQUENCE [LARGE SCALE GENOMIC DNA]</scope>
    <source>
        <strain evidence="3">cv. WT478/WT964</strain>
        <tissue evidence="2">Leaves</tissue>
    </source>
</reference>
<keyword evidence="3" id="KW-1185">Reference proteome</keyword>
<gene>
    <name evidence="2" type="ORF">FRX31_031468</name>
</gene>
<evidence type="ECO:0000313" key="2">
    <source>
        <dbReference type="EMBL" id="KAF5178942.1"/>
    </source>
</evidence>
<comment type="caution">
    <text evidence="2">The sequence shown here is derived from an EMBL/GenBank/DDBJ whole genome shotgun (WGS) entry which is preliminary data.</text>
</comment>
<accession>A0A7J6V3D0</accession>
<dbReference type="AlphaFoldDB" id="A0A7J6V3D0"/>
<keyword evidence="1" id="KW-0732">Signal</keyword>
<evidence type="ECO:0000313" key="3">
    <source>
        <dbReference type="Proteomes" id="UP000554482"/>
    </source>
</evidence>
<feature type="chain" id="PRO_5029845699" evidence="1">
    <location>
        <begin position="27"/>
        <end position="87"/>
    </location>
</feature>
<name>A0A7J6V3D0_THATH</name>
<feature type="signal peptide" evidence="1">
    <location>
        <begin position="1"/>
        <end position="26"/>
    </location>
</feature>
<sequence>MNALLIAYRFKLQLLLSLHLYCPTMCCLKWQDRGKDEEDEETKPTLLYLLVQDIELSSSSLDQNTATITYKCTTIKALALDLIDHIN</sequence>
<protein>
    <submittedName>
        <fullName evidence="2">Uncharacterized protein</fullName>
    </submittedName>
</protein>
<organism evidence="2 3">
    <name type="scientific">Thalictrum thalictroides</name>
    <name type="common">Rue-anemone</name>
    <name type="synonym">Anemone thalictroides</name>
    <dbReference type="NCBI Taxonomy" id="46969"/>
    <lineage>
        <taxon>Eukaryota</taxon>
        <taxon>Viridiplantae</taxon>
        <taxon>Streptophyta</taxon>
        <taxon>Embryophyta</taxon>
        <taxon>Tracheophyta</taxon>
        <taxon>Spermatophyta</taxon>
        <taxon>Magnoliopsida</taxon>
        <taxon>Ranunculales</taxon>
        <taxon>Ranunculaceae</taxon>
        <taxon>Thalictroideae</taxon>
        <taxon>Thalictrum</taxon>
    </lineage>
</organism>